<gene>
    <name evidence="1" type="ORF">MNBD_GAMMA11-2177</name>
</gene>
<name>A0A3B0X518_9ZZZZ</name>
<organism evidence="1">
    <name type="scientific">hydrothermal vent metagenome</name>
    <dbReference type="NCBI Taxonomy" id="652676"/>
    <lineage>
        <taxon>unclassified sequences</taxon>
        <taxon>metagenomes</taxon>
        <taxon>ecological metagenomes</taxon>
    </lineage>
</organism>
<dbReference type="AlphaFoldDB" id="A0A3B0X518"/>
<reference evidence="1" key="1">
    <citation type="submission" date="2018-06" db="EMBL/GenBank/DDBJ databases">
        <authorList>
            <person name="Zhirakovskaya E."/>
        </authorList>
    </citation>
    <scope>NUCLEOTIDE SEQUENCE</scope>
</reference>
<sequence>MNIKRINEACILFWIIMLYGCTQNIAVEDFSSIPGNEVLVFGKINILSEKEIPAFSVHVESASEENDMISRVENDKYFFWHLKPGKYKITYFQFYGFVRIWVDFEVENESPVMYIGNLEATPEVLSKVVIKNEFLNAKKELDKKYNKSIENISISIMTRKKI</sequence>
<accession>A0A3B0X518</accession>
<dbReference type="EMBL" id="UOFG01000090">
    <property type="protein sequence ID" value="VAW59690.1"/>
    <property type="molecule type" value="Genomic_DNA"/>
</dbReference>
<proteinExistence type="predicted"/>
<evidence type="ECO:0000313" key="1">
    <source>
        <dbReference type="EMBL" id="VAW59690.1"/>
    </source>
</evidence>
<protein>
    <submittedName>
        <fullName evidence="1">Uncharacterized protein</fullName>
    </submittedName>
</protein>
<dbReference type="PROSITE" id="PS51257">
    <property type="entry name" value="PROKAR_LIPOPROTEIN"/>
    <property type="match status" value="1"/>
</dbReference>